<feature type="region of interest" description="Disordered" evidence="4">
    <location>
        <begin position="1"/>
        <end position="27"/>
    </location>
</feature>
<dbReference type="GO" id="GO:0005930">
    <property type="term" value="C:axoneme"/>
    <property type="evidence" value="ECO:0007669"/>
    <property type="project" value="UniProtKB-SubCell"/>
</dbReference>
<name>A0AAD5DQ27_9CHLO</name>
<dbReference type="InterPro" id="IPR050715">
    <property type="entry name" value="LRR-SigEffector_domain"/>
</dbReference>
<comment type="caution">
    <text evidence="5">The sequence shown here is derived from an EMBL/GenBank/DDBJ whole genome shotgun (WGS) entry which is preliminary data.</text>
</comment>
<keyword evidence="3" id="KW-0677">Repeat</keyword>
<proteinExistence type="predicted"/>
<evidence type="ECO:0000256" key="4">
    <source>
        <dbReference type="SAM" id="MobiDB-lite"/>
    </source>
</evidence>
<sequence length="403" mass="42959">MLGKRQRSGSYADEGGEHPAGAPQIDRTPDAAHLALPADFVTSVDMAALFAWFVARSGSGGGGGEADGGGTDGGNGKEGSQEGGCIRSLHVDVSSAGAWGPTLGVLGVVGRGLRHLRIAGDSPQCQMVGCSAPWLALCPNLVSLELDDVVDQSIGDCTAFPTGLTRLELSYCGEEGLYSIPTNLSRCTRLHTLTLNCAIFDHDLTLDRLAACTTIQCLDLSNCCLTRVPPVLASLPRLTSLTLNDNDSLGASGEALAPLSLLTSLQVLEMRECGLRSVPASLVALPALHSLLMGYNFMNERPFLPPGPYLANLRVLAMSDAKGFQDDSPWDELSEPLVPAAALEVLRINRCLGLQLSIEEVEQLLAGKPRFRKLEFTADMLADERDLLELRRRHPQVTFKAVE</sequence>
<keyword evidence="6" id="KW-1185">Reference proteome</keyword>
<dbReference type="SUPFAM" id="SSF52047">
    <property type="entry name" value="RNI-like"/>
    <property type="match status" value="1"/>
</dbReference>
<dbReference type="Gene3D" id="3.80.10.10">
    <property type="entry name" value="Ribonuclease Inhibitor"/>
    <property type="match status" value="1"/>
</dbReference>
<feature type="region of interest" description="Disordered" evidence="4">
    <location>
        <begin position="61"/>
        <end position="82"/>
    </location>
</feature>
<dbReference type="Proteomes" id="UP001205105">
    <property type="component" value="Unassembled WGS sequence"/>
</dbReference>
<comment type="subcellular location">
    <subcellularLocation>
        <location evidence="1">Cytoplasm</location>
        <location evidence="1">Cytoskeleton</location>
        <location evidence="1">Cilium axoneme</location>
    </subcellularLocation>
</comment>
<reference evidence="5" key="1">
    <citation type="submission" date="2020-11" db="EMBL/GenBank/DDBJ databases">
        <title>Chlorella ohadii genome sequencing and assembly.</title>
        <authorList>
            <person name="Murik O."/>
            <person name="Treves H."/>
            <person name="Kedem I."/>
            <person name="Shotland Y."/>
            <person name="Kaplan A."/>
        </authorList>
    </citation>
    <scope>NUCLEOTIDE SEQUENCE</scope>
    <source>
        <strain evidence="5">1</strain>
    </source>
</reference>
<evidence type="ECO:0000256" key="3">
    <source>
        <dbReference type="ARBA" id="ARBA00022737"/>
    </source>
</evidence>
<dbReference type="EMBL" id="JADXDR010000080">
    <property type="protein sequence ID" value="KAI7840413.1"/>
    <property type="molecule type" value="Genomic_DNA"/>
</dbReference>
<dbReference type="PANTHER" id="PTHR45752:SF187">
    <property type="entry name" value="LEUCINE-RICH REPEAT AND IQ DOMAIN-CONTAINING PROTEIN 4"/>
    <property type="match status" value="1"/>
</dbReference>
<organism evidence="5 6">
    <name type="scientific">Chlorella ohadii</name>
    <dbReference type="NCBI Taxonomy" id="2649997"/>
    <lineage>
        <taxon>Eukaryota</taxon>
        <taxon>Viridiplantae</taxon>
        <taxon>Chlorophyta</taxon>
        <taxon>core chlorophytes</taxon>
        <taxon>Trebouxiophyceae</taxon>
        <taxon>Chlorellales</taxon>
        <taxon>Chlorellaceae</taxon>
        <taxon>Chlorella clade</taxon>
        <taxon>Chlorella</taxon>
    </lineage>
</organism>
<protein>
    <submittedName>
        <fullName evidence="5">Uncharacterized protein</fullName>
    </submittedName>
</protein>
<dbReference type="InterPro" id="IPR025875">
    <property type="entry name" value="Leu-rich_rpt_4"/>
</dbReference>
<evidence type="ECO:0000313" key="5">
    <source>
        <dbReference type="EMBL" id="KAI7840413.1"/>
    </source>
</evidence>
<accession>A0AAD5DQ27</accession>
<feature type="compositionally biased region" description="Gly residues" evidence="4">
    <location>
        <begin position="61"/>
        <end position="77"/>
    </location>
</feature>
<keyword evidence="2" id="KW-0433">Leucine-rich repeat</keyword>
<evidence type="ECO:0000313" key="6">
    <source>
        <dbReference type="Proteomes" id="UP001205105"/>
    </source>
</evidence>
<dbReference type="InterPro" id="IPR032675">
    <property type="entry name" value="LRR_dom_sf"/>
</dbReference>
<gene>
    <name evidence="5" type="ORF">COHA_005844</name>
</gene>
<evidence type="ECO:0000256" key="2">
    <source>
        <dbReference type="ARBA" id="ARBA00022614"/>
    </source>
</evidence>
<dbReference type="AlphaFoldDB" id="A0AAD5DQ27"/>
<dbReference type="PANTHER" id="PTHR45752">
    <property type="entry name" value="LEUCINE-RICH REPEAT-CONTAINING"/>
    <property type="match status" value="1"/>
</dbReference>
<evidence type="ECO:0000256" key="1">
    <source>
        <dbReference type="ARBA" id="ARBA00004430"/>
    </source>
</evidence>
<dbReference type="Pfam" id="PF12799">
    <property type="entry name" value="LRR_4"/>
    <property type="match status" value="1"/>
</dbReference>